<evidence type="ECO:0000313" key="2">
    <source>
        <dbReference type="EMBL" id="MFD1588502.1"/>
    </source>
</evidence>
<dbReference type="AlphaFoldDB" id="A0ABD6CEY1"/>
<dbReference type="InterPro" id="IPR036390">
    <property type="entry name" value="WH_DNA-bd_sf"/>
</dbReference>
<dbReference type="RefSeq" id="WP_247381974.1">
    <property type="nucleotide sequence ID" value="NZ_JALLGV010000013.1"/>
</dbReference>
<organism evidence="2 3">
    <name type="scientific">Halorientalis brevis</name>
    <dbReference type="NCBI Taxonomy" id="1126241"/>
    <lineage>
        <taxon>Archaea</taxon>
        <taxon>Methanobacteriati</taxon>
        <taxon>Methanobacteriota</taxon>
        <taxon>Stenosarchaea group</taxon>
        <taxon>Halobacteria</taxon>
        <taxon>Halobacteriales</taxon>
        <taxon>Haloarculaceae</taxon>
        <taxon>Halorientalis</taxon>
    </lineage>
</organism>
<dbReference type="InterPro" id="IPR005149">
    <property type="entry name" value="Tscrpt_reg_PadR_N"/>
</dbReference>
<dbReference type="EMBL" id="JBHUDJ010000013">
    <property type="protein sequence ID" value="MFD1588502.1"/>
    <property type="molecule type" value="Genomic_DNA"/>
</dbReference>
<comment type="caution">
    <text evidence="2">The sequence shown here is derived from an EMBL/GenBank/DDBJ whole genome shotgun (WGS) entry which is preliminary data.</text>
</comment>
<reference evidence="2 3" key="1">
    <citation type="journal article" date="2019" name="Int. J. Syst. Evol. Microbiol.">
        <title>The Global Catalogue of Microorganisms (GCM) 10K type strain sequencing project: providing services to taxonomists for standard genome sequencing and annotation.</title>
        <authorList>
            <consortium name="The Broad Institute Genomics Platform"/>
            <consortium name="The Broad Institute Genome Sequencing Center for Infectious Disease"/>
            <person name="Wu L."/>
            <person name="Ma J."/>
        </authorList>
    </citation>
    <scope>NUCLEOTIDE SEQUENCE [LARGE SCALE GENOMIC DNA]</scope>
    <source>
        <strain evidence="2 3">CGMCC 1.12125</strain>
    </source>
</reference>
<evidence type="ECO:0000313" key="3">
    <source>
        <dbReference type="Proteomes" id="UP001597119"/>
    </source>
</evidence>
<name>A0ABD6CEY1_9EURY</name>
<gene>
    <name evidence="2" type="ORF">ACFR9U_16105</name>
</gene>
<evidence type="ECO:0000259" key="1">
    <source>
        <dbReference type="Pfam" id="PF03551"/>
    </source>
</evidence>
<dbReference type="Gene3D" id="1.10.10.10">
    <property type="entry name" value="Winged helix-like DNA-binding domain superfamily/Winged helix DNA-binding domain"/>
    <property type="match status" value="1"/>
</dbReference>
<dbReference type="InterPro" id="IPR036388">
    <property type="entry name" value="WH-like_DNA-bd_sf"/>
</dbReference>
<proteinExistence type="predicted"/>
<keyword evidence="3" id="KW-1185">Reference proteome</keyword>
<dbReference type="Proteomes" id="UP001597119">
    <property type="component" value="Unassembled WGS sequence"/>
</dbReference>
<feature type="domain" description="Transcription regulator PadR N-terminal" evidence="1">
    <location>
        <begin position="34"/>
        <end position="91"/>
    </location>
</feature>
<protein>
    <submittedName>
        <fullName evidence="2">PadR family transcriptional regulator</fullName>
    </submittedName>
</protein>
<accession>A0ABD6CEY1</accession>
<dbReference type="Pfam" id="PF03551">
    <property type="entry name" value="PadR"/>
    <property type="match status" value="1"/>
</dbReference>
<sequence>MTENPVTRWHRLSAIQRDILQTIRRLDASQDCLSGMEIGRGLKRLRDKSISNGSLYPALGELVDQDLIVKRDIEGKSNRYELTADGEQLLATHVASFESLYEETDGDRR</sequence>
<dbReference type="SUPFAM" id="SSF46785">
    <property type="entry name" value="Winged helix' DNA-binding domain"/>
    <property type="match status" value="1"/>
</dbReference>